<dbReference type="RefSeq" id="WP_113961755.1">
    <property type="nucleotide sequence ID" value="NZ_QNRR01000015.1"/>
</dbReference>
<evidence type="ECO:0000313" key="2">
    <source>
        <dbReference type="EMBL" id="RBP36981.1"/>
    </source>
</evidence>
<keyword evidence="3" id="KW-1185">Reference proteome</keyword>
<protein>
    <submittedName>
        <fullName evidence="2">Uncharacterized protein</fullName>
    </submittedName>
</protein>
<evidence type="ECO:0000256" key="1">
    <source>
        <dbReference type="SAM" id="MobiDB-lite"/>
    </source>
</evidence>
<name>A0A366H696_9BACT</name>
<reference evidence="2 3" key="1">
    <citation type="submission" date="2018-06" db="EMBL/GenBank/DDBJ databases">
        <title>Genomic Encyclopedia of Type Strains, Phase IV (KMG-IV): sequencing the most valuable type-strain genomes for metagenomic binning, comparative biology and taxonomic classification.</title>
        <authorList>
            <person name="Goeker M."/>
        </authorList>
    </citation>
    <scope>NUCLEOTIDE SEQUENCE [LARGE SCALE GENOMIC DNA]</scope>
    <source>
        <strain evidence="2 3">DSM 25532</strain>
    </source>
</reference>
<proteinExistence type="predicted"/>
<feature type="region of interest" description="Disordered" evidence="1">
    <location>
        <begin position="162"/>
        <end position="189"/>
    </location>
</feature>
<gene>
    <name evidence="2" type="ORF">DES53_115122</name>
</gene>
<dbReference type="EMBL" id="QNRR01000015">
    <property type="protein sequence ID" value="RBP36981.1"/>
    <property type="molecule type" value="Genomic_DNA"/>
</dbReference>
<organism evidence="2 3">
    <name type="scientific">Roseimicrobium gellanilyticum</name>
    <dbReference type="NCBI Taxonomy" id="748857"/>
    <lineage>
        <taxon>Bacteria</taxon>
        <taxon>Pseudomonadati</taxon>
        <taxon>Verrucomicrobiota</taxon>
        <taxon>Verrucomicrobiia</taxon>
        <taxon>Verrucomicrobiales</taxon>
        <taxon>Verrucomicrobiaceae</taxon>
        <taxon>Roseimicrobium</taxon>
    </lineage>
</organism>
<evidence type="ECO:0000313" key="3">
    <source>
        <dbReference type="Proteomes" id="UP000253426"/>
    </source>
</evidence>
<dbReference type="Proteomes" id="UP000253426">
    <property type="component" value="Unassembled WGS sequence"/>
</dbReference>
<accession>A0A366H696</accession>
<sequence length="189" mass="21309">MSRRTKLLVAALFLVPFTILVVALFLTWSPANPLRIRMERLVETPEILRNDGYTYIEFTVENTSPIPVYLISLRTAHSEETANLHEHLTYVTATQLDSDLRTHLSSGMIPAHSSVVFTELWPKEGERVNESASYVWASAPKRTVIGILAWIHRHTPKSLQKHHLLPHVPPNVDVTPISPSTRPDAPLTP</sequence>
<comment type="caution">
    <text evidence="2">The sequence shown here is derived from an EMBL/GenBank/DDBJ whole genome shotgun (WGS) entry which is preliminary data.</text>
</comment>
<dbReference type="AlphaFoldDB" id="A0A366H696"/>